<evidence type="ECO:0000313" key="5">
    <source>
        <dbReference type="Proteomes" id="UP000029278"/>
    </source>
</evidence>
<dbReference type="Proteomes" id="UP000442469">
    <property type="component" value="Unassembled WGS sequence"/>
</dbReference>
<keyword evidence="1" id="KW-0408">Iron</keyword>
<dbReference type="GO" id="GO:0046914">
    <property type="term" value="F:transition metal ion binding"/>
    <property type="evidence" value="ECO:0007669"/>
    <property type="project" value="InterPro"/>
</dbReference>
<evidence type="ECO:0000259" key="2">
    <source>
        <dbReference type="SMART" id="SM00899"/>
    </source>
</evidence>
<proteinExistence type="predicted"/>
<dbReference type="STRING" id="44252.DJ90_3356"/>
<dbReference type="InterPro" id="IPR038157">
    <property type="entry name" value="FeoA_core_dom"/>
</dbReference>
<dbReference type="InterPro" id="IPR008988">
    <property type="entry name" value="Transcriptional_repressor_C"/>
</dbReference>
<keyword evidence="5" id="KW-1185">Reference proteome</keyword>
<dbReference type="SMART" id="SM00899">
    <property type="entry name" value="FeoA"/>
    <property type="match status" value="1"/>
</dbReference>
<dbReference type="PATRIC" id="fig|44252.3.peg.3484"/>
<dbReference type="RefSeq" id="WP_036624914.1">
    <property type="nucleotide sequence ID" value="NZ_BGML01000001.1"/>
</dbReference>
<reference evidence="4 6" key="2">
    <citation type="submission" date="2019-11" db="EMBL/GenBank/DDBJ databases">
        <title>Draft genome sequences of five Paenibacillus species of dairy origin.</title>
        <authorList>
            <person name="Olajide A.M."/>
            <person name="Chen S."/>
            <person name="Lapointe G."/>
        </authorList>
    </citation>
    <scope>NUCLEOTIDE SEQUENCE [LARGE SCALE GENOMIC DNA]</scope>
    <source>
        <strain evidence="4 6">3CT49</strain>
    </source>
</reference>
<comment type="caution">
    <text evidence="3">The sequence shown here is derived from an EMBL/GenBank/DDBJ whole genome shotgun (WGS) entry which is preliminary data.</text>
</comment>
<organism evidence="3 5">
    <name type="scientific">Paenibacillus macerans</name>
    <name type="common">Bacillus macerans</name>
    <dbReference type="NCBI Taxonomy" id="44252"/>
    <lineage>
        <taxon>Bacteria</taxon>
        <taxon>Bacillati</taxon>
        <taxon>Bacillota</taxon>
        <taxon>Bacilli</taxon>
        <taxon>Bacillales</taxon>
        <taxon>Paenibacillaceae</taxon>
        <taxon>Paenibacillus</taxon>
    </lineage>
</organism>
<dbReference type="OrthoDB" id="9811076at2"/>
<dbReference type="SUPFAM" id="SSF50037">
    <property type="entry name" value="C-terminal domain of transcriptional repressors"/>
    <property type="match status" value="1"/>
</dbReference>
<dbReference type="HOGENOM" id="CLU_150646_12_2_9"/>
<name>A0A090ZCI0_PAEMA</name>
<protein>
    <submittedName>
        <fullName evidence="3">FeoA domain protein</fullName>
    </submittedName>
    <submittedName>
        <fullName evidence="4">Ferrous iron transport protein A</fullName>
    </submittedName>
</protein>
<reference evidence="3 5" key="1">
    <citation type="submission" date="2014-04" db="EMBL/GenBank/DDBJ databases">
        <authorList>
            <person name="Bishop-Lilly K.A."/>
            <person name="Broomall S.M."/>
            <person name="Chain P.S."/>
            <person name="Chertkov O."/>
            <person name="Coyne S.R."/>
            <person name="Daligault H.E."/>
            <person name="Davenport K.W."/>
            <person name="Erkkila T."/>
            <person name="Frey K.G."/>
            <person name="Gibbons H.S."/>
            <person name="Gu W."/>
            <person name="Jaissle J."/>
            <person name="Johnson S.L."/>
            <person name="Koroleva G.I."/>
            <person name="Ladner J.T."/>
            <person name="Lo C.-C."/>
            <person name="Minogue T.D."/>
            <person name="Munk C."/>
            <person name="Palacios G.F."/>
            <person name="Redden C.L."/>
            <person name="Rosenzweig C.N."/>
            <person name="Scholz M.B."/>
            <person name="Teshima H."/>
            <person name="Xu Y."/>
        </authorList>
    </citation>
    <scope>NUCLEOTIDE SEQUENCE [LARGE SCALE GENOMIC DNA]</scope>
    <source>
        <strain evidence="3 5">8244</strain>
    </source>
</reference>
<dbReference type="GeneID" id="77008778"/>
<dbReference type="EMBL" id="WNZZ01000014">
    <property type="protein sequence ID" value="MUG24380.1"/>
    <property type="molecule type" value="Genomic_DNA"/>
</dbReference>
<evidence type="ECO:0000313" key="6">
    <source>
        <dbReference type="Proteomes" id="UP000442469"/>
    </source>
</evidence>
<feature type="domain" description="Ferrous iron transporter FeoA-like" evidence="2">
    <location>
        <begin position="6"/>
        <end position="79"/>
    </location>
</feature>
<evidence type="ECO:0000256" key="1">
    <source>
        <dbReference type="ARBA" id="ARBA00023004"/>
    </source>
</evidence>
<sequence>METCRFCLLRLKPGASARVADFGQMDPILKRRLADLGIREGSRITVKRYCLLGGPVTLECGGQLLGIRQKEAANIEVMVS</sequence>
<gene>
    <name evidence="3" type="ORF">DJ90_3356</name>
    <name evidence="4" type="ORF">GNQ08_18535</name>
</gene>
<evidence type="ECO:0000313" key="4">
    <source>
        <dbReference type="EMBL" id="MUG24380.1"/>
    </source>
</evidence>
<dbReference type="EMBL" id="JMQA01000030">
    <property type="protein sequence ID" value="KFN07935.1"/>
    <property type="molecule type" value="Genomic_DNA"/>
</dbReference>
<dbReference type="PANTHER" id="PTHR42954">
    <property type="entry name" value="FE(2+) TRANSPORT PROTEIN A"/>
    <property type="match status" value="1"/>
</dbReference>
<accession>A0A090ZCI0</accession>
<dbReference type="PANTHER" id="PTHR42954:SF1">
    <property type="entry name" value="FERROUS IRON TRANSPORTER FEOA DOMAIN-CONTAINING PROTEIN"/>
    <property type="match status" value="1"/>
</dbReference>
<evidence type="ECO:0000313" key="3">
    <source>
        <dbReference type="EMBL" id="KFN07935.1"/>
    </source>
</evidence>
<dbReference type="AlphaFoldDB" id="A0A090ZCI0"/>
<dbReference type="Pfam" id="PF04023">
    <property type="entry name" value="FeoA"/>
    <property type="match status" value="1"/>
</dbReference>
<dbReference type="InterPro" id="IPR052713">
    <property type="entry name" value="FeoA"/>
</dbReference>
<dbReference type="InterPro" id="IPR007167">
    <property type="entry name" value="Fe-transptr_FeoA-like"/>
</dbReference>
<dbReference type="Gene3D" id="2.30.30.90">
    <property type="match status" value="1"/>
</dbReference>
<dbReference type="Proteomes" id="UP000029278">
    <property type="component" value="Unassembled WGS sequence"/>
</dbReference>